<dbReference type="SUPFAM" id="SSF54975">
    <property type="entry name" value="Acylphosphatase/BLUF domain-like"/>
    <property type="match status" value="1"/>
</dbReference>
<dbReference type="PROSITE" id="PS00150">
    <property type="entry name" value="ACYLPHOSPHATASE_1"/>
    <property type="match status" value="1"/>
</dbReference>
<dbReference type="PROSITE" id="PS51160">
    <property type="entry name" value="ACYLPHOSPHATASE_3"/>
    <property type="match status" value="1"/>
</dbReference>
<evidence type="ECO:0000313" key="8">
    <source>
        <dbReference type="EMBL" id="KKQ27706.1"/>
    </source>
</evidence>
<evidence type="ECO:0000256" key="4">
    <source>
        <dbReference type="PROSITE-ProRule" id="PRU00520"/>
    </source>
</evidence>
<evidence type="ECO:0000256" key="5">
    <source>
        <dbReference type="RuleBase" id="RU000553"/>
    </source>
</evidence>
<dbReference type="EC" id="3.6.1.7" evidence="2 4"/>
<dbReference type="Proteomes" id="UP000034849">
    <property type="component" value="Unassembled WGS sequence"/>
</dbReference>
<evidence type="ECO:0000256" key="1">
    <source>
        <dbReference type="ARBA" id="ARBA00005614"/>
    </source>
</evidence>
<dbReference type="STRING" id="1619046.US42_C0006G0013"/>
<feature type="active site" evidence="4">
    <location>
        <position position="36"/>
    </location>
</feature>
<name>A0A0G0JI11_9BACT</name>
<evidence type="ECO:0000256" key="2">
    <source>
        <dbReference type="ARBA" id="ARBA00012150"/>
    </source>
</evidence>
<dbReference type="InterPro" id="IPR017968">
    <property type="entry name" value="Acylphosphatase_CS"/>
</dbReference>
<evidence type="ECO:0000256" key="3">
    <source>
        <dbReference type="ARBA" id="ARBA00047645"/>
    </source>
</evidence>
<dbReference type="AlphaFoldDB" id="A0A0G0JI11"/>
<dbReference type="Gene3D" id="3.30.70.100">
    <property type="match status" value="1"/>
</dbReference>
<dbReference type="GO" id="GO:0003998">
    <property type="term" value="F:acylphosphatase activity"/>
    <property type="evidence" value="ECO:0007669"/>
    <property type="project" value="UniProtKB-EC"/>
</dbReference>
<accession>A0A0G0JI11</accession>
<dbReference type="PANTHER" id="PTHR47268">
    <property type="entry name" value="ACYLPHOSPHATASE"/>
    <property type="match status" value="1"/>
</dbReference>
<proteinExistence type="inferred from homology"/>
<dbReference type="PANTHER" id="PTHR47268:SF4">
    <property type="entry name" value="ACYLPHOSPHATASE"/>
    <property type="match status" value="1"/>
</dbReference>
<comment type="similarity">
    <text evidence="1 6">Belongs to the acylphosphatase family.</text>
</comment>
<evidence type="ECO:0000256" key="6">
    <source>
        <dbReference type="RuleBase" id="RU004168"/>
    </source>
</evidence>
<feature type="active site" evidence="4">
    <location>
        <position position="18"/>
    </location>
</feature>
<reference evidence="8 9" key="1">
    <citation type="journal article" date="2015" name="Nature">
        <title>rRNA introns, odd ribosomes, and small enigmatic genomes across a large radiation of phyla.</title>
        <authorList>
            <person name="Brown C.T."/>
            <person name="Hug L.A."/>
            <person name="Thomas B.C."/>
            <person name="Sharon I."/>
            <person name="Castelle C.J."/>
            <person name="Singh A."/>
            <person name="Wilkins M.J."/>
            <person name="Williams K.H."/>
            <person name="Banfield J.F."/>
        </authorList>
    </citation>
    <scope>NUCLEOTIDE SEQUENCE [LARGE SCALE GENOMIC DNA]</scope>
</reference>
<dbReference type="InterPro" id="IPR036046">
    <property type="entry name" value="Acylphosphatase-like_dom_sf"/>
</dbReference>
<gene>
    <name evidence="8" type="ORF">US42_C0006G0013</name>
</gene>
<dbReference type="Pfam" id="PF00708">
    <property type="entry name" value="Acylphosphatase"/>
    <property type="match status" value="1"/>
</dbReference>
<comment type="caution">
    <text evidence="8">The sequence shown here is derived from an EMBL/GenBank/DDBJ whole genome shotgun (WGS) entry which is preliminary data.</text>
</comment>
<dbReference type="PRINTS" id="PR00112">
    <property type="entry name" value="ACYLPHPHTASE"/>
</dbReference>
<dbReference type="EMBL" id="LBSX01000006">
    <property type="protein sequence ID" value="KKQ27706.1"/>
    <property type="molecule type" value="Genomic_DNA"/>
</dbReference>
<protein>
    <recommendedName>
        <fullName evidence="2 4">Acylphosphatase</fullName>
        <ecNumber evidence="2 4">3.6.1.7</ecNumber>
    </recommendedName>
</protein>
<sequence>MYQLNLTIHGRVQGVGFRWSVMKKAKSLGLVGYVKNLVNGIVEVLVEGDKEDLKKLLEYCKIGPLLAHVEIVGEKWESLDILHFKIFEIRF</sequence>
<dbReference type="InterPro" id="IPR020456">
    <property type="entry name" value="Acylphosphatase"/>
</dbReference>
<keyword evidence="4 5" id="KW-0378">Hydrolase</keyword>
<evidence type="ECO:0000259" key="7">
    <source>
        <dbReference type="PROSITE" id="PS51160"/>
    </source>
</evidence>
<feature type="domain" description="Acylphosphatase-like" evidence="7">
    <location>
        <begin position="3"/>
        <end position="91"/>
    </location>
</feature>
<dbReference type="InterPro" id="IPR001792">
    <property type="entry name" value="Acylphosphatase-like_dom"/>
</dbReference>
<comment type="catalytic activity">
    <reaction evidence="3 4 5">
        <text>an acyl phosphate + H2O = a carboxylate + phosphate + H(+)</text>
        <dbReference type="Rhea" id="RHEA:14965"/>
        <dbReference type="ChEBI" id="CHEBI:15377"/>
        <dbReference type="ChEBI" id="CHEBI:15378"/>
        <dbReference type="ChEBI" id="CHEBI:29067"/>
        <dbReference type="ChEBI" id="CHEBI:43474"/>
        <dbReference type="ChEBI" id="CHEBI:59918"/>
        <dbReference type="EC" id="3.6.1.7"/>
    </reaction>
</comment>
<organism evidence="8 9">
    <name type="scientific">Candidatus Magasanikbacteria bacterium GW2011_GWC2_37_14</name>
    <dbReference type="NCBI Taxonomy" id="1619046"/>
    <lineage>
        <taxon>Bacteria</taxon>
        <taxon>Candidatus Magasanikiibacteriota</taxon>
    </lineage>
</organism>
<evidence type="ECO:0000313" key="9">
    <source>
        <dbReference type="Proteomes" id="UP000034849"/>
    </source>
</evidence>
<dbReference type="PROSITE" id="PS00151">
    <property type="entry name" value="ACYLPHOSPHATASE_2"/>
    <property type="match status" value="1"/>
</dbReference>